<gene>
    <name evidence="2" type="ORF">GCM10009007_01810</name>
</gene>
<dbReference type="InterPro" id="IPR010127">
    <property type="entry name" value="Phasin_subfam-1"/>
</dbReference>
<dbReference type="Pfam" id="PF09361">
    <property type="entry name" value="Phasin_2"/>
    <property type="match status" value="1"/>
</dbReference>
<evidence type="ECO:0000313" key="3">
    <source>
        <dbReference type="Proteomes" id="UP000614287"/>
    </source>
</evidence>
<reference evidence="2" key="1">
    <citation type="journal article" date="2014" name="Int. J. Syst. Evol. Microbiol.">
        <title>Complete genome sequence of Corynebacterium casei LMG S-19264T (=DSM 44701T), isolated from a smear-ripened cheese.</title>
        <authorList>
            <consortium name="US DOE Joint Genome Institute (JGI-PGF)"/>
            <person name="Walter F."/>
            <person name="Albersmeier A."/>
            <person name="Kalinowski J."/>
            <person name="Ruckert C."/>
        </authorList>
    </citation>
    <scope>NUCLEOTIDE SEQUENCE</scope>
    <source>
        <strain evidence="2">KCTC 32501</strain>
    </source>
</reference>
<dbReference type="InterPro" id="IPR018968">
    <property type="entry name" value="Phasin"/>
</dbReference>
<dbReference type="NCBIfam" id="TIGR01841">
    <property type="entry name" value="phasin"/>
    <property type="match status" value="1"/>
</dbReference>
<dbReference type="EMBL" id="BMZG01000001">
    <property type="protein sequence ID" value="GHA64997.1"/>
    <property type="molecule type" value="Genomic_DNA"/>
</dbReference>
<comment type="caution">
    <text evidence="2">The sequence shown here is derived from an EMBL/GenBank/DDBJ whole genome shotgun (WGS) entry which is preliminary data.</text>
</comment>
<dbReference type="Proteomes" id="UP000614287">
    <property type="component" value="Unassembled WGS sequence"/>
</dbReference>
<accession>A0A8J3FZQ2</accession>
<feature type="domain" description="Phasin" evidence="1">
    <location>
        <begin position="6"/>
        <end position="105"/>
    </location>
</feature>
<dbReference type="RefSeq" id="WP_189490400.1">
    <property type="nucleotide sequence ID" value="NZ_BMZG01000001.1"/>
</dbReference>
<proteinExistence type="predicted"/>
<evidence type="ECO:0000259" key="1">
    <source>
        <dbReference type="Pfam" id="PF09361"/>
    </source>
</evidence>
<dbReference type="AlphaFoldDB" id="A0A8J3FZQ2"/>
<evidence type="ECO:0000313" key="2">
    <source>
        <dbReference type="EMBL" id="GHA64997.1"/>
    </source>
</evidence>
<keyword evidence="3" id="KW-1185">Reference proteome</keyword>
<reference evidence="2" key="2">
    <citation type="submission" date="2020-09" db="EMBL/GenBank/DDBJ databases">
        <authorList>
            <person name="Sun Q."/>
            <person name="Kim S."/>
        </authorList>
    </citation>
    <scope>NUCLEOTIDE SEQUENCE</scope>
    <source>
        <strain evidence="2">KCTC 32501</strain>
    </source>
</reference>
<sequence>MTIKPEDFAAAQKASVETFFALTNKAFESIVQLTNLNIATAKEALEQAADTSDKALSAKDPQAFMATASGAAQPAAEKALTYSKKVYEITSTAQAELNKFVEAQVAHNNKQVAEWIDVASKNAPQGSEAIVSIIKSSIASANSAYDTLNKAAKQAVELAESNVDKAVKATKTAAK</sequence>
<name>A0A8J3FZQ2_9BURK</name>
<organism evidence="2 3">
    <name type="scientific">Formosimonas limnophila</name>
    <dbReference type="NCBI Taxonomy" id="1384487"/>
    <lineage>
        <taxon>Bacteria</taxon>
        <taxon>Pseudomonadati</taxon>
        <taxon>Pseudomonadota</taxon>
        <taxon>Betaproteobacteria</taxon>
        <taxon>Burkholderiales</taxon>
        <taxon>Burkholderiaceae</taxon>
        <taxon>Formosimonas</taxon>
    </lineage>
</organism>
<protein>
    <submittedName>
        <fullName evidence="2">Phasin family protein</fullName>
    </submittedName>
</protein>